<evidence type="ECO:0000313" key="1">
    <source>
        <dbReference type="EMBL" id="EPY09064.1"/>
    </source>
</evidence>
<dbReference type="PANTHER" id="PTHR37816">
    <property type="entry name" value="YALI0E33011P"/>
    <property type="match status" value="1"/>
</dbReference>
<dbReference type="Gene3D" id="3.40.50.300">
    <property type="entry name" value="P-loop containing nucleotide triphosphate hydrolases"/>
    <property type="match status" value="1"/>
</dbReference>
<organism evidence="1 2">
    <name type="scientific">Paenibacillus alvei TS-15</name>
    <dbReference type="NCBI Taxonomy" id="1117108"/>
    <lineage>
        <taxon>Bacteria</taxon>
        <taxon>Bacillati</taxon>
        <taxon>Bacillota</taxon>
        <taxon>Bacilli</taxon>
        <taxon>Bacillales</taxon>
        <taxon>Paenibacillaceae</taxon>
        <taxon>Paenibacillus</taxon>
    </lineage>
</organism>
<dbReference type="InterPro" id="IPR052922">
    <property type="entry name" value="Cytidylate_Kinase-2"/>
</dbReference>
<dbReference type="Proteomes" id="UP000015344">
    <property type="component" value="Unassembled WGS sequence"/>
</dbReference>
<dbReference type="EMBL" id="ATMT01000004">
    <property type="protein sequence ID" value="EPY09064.1"/>
    <property type="molecule type" value="Genomic_DNA"/>
</dbReference>
<protein>
    <submittedName>
        <fullName evidence="1">DNA topology modulation protein FLAR-related protein</fullName>
    </submittedName>
</protein>
<dbReference type="PATRIC" id="fig|1117108.3.peg.314"/>
<proteinExistence type="predicted"/>
<gene>
    <name evidence="1" type="ORF">PAALTS15_01522</name>
</gene>
<comment type="caution">
    <text evidence="1">The sequence shown here is derived from an EMBL/GenBank/DDBJ whole genome shotgun (WGS) entry which is preliminary data.</text>
</comment>
<dbReference type="RefSeq" id="WP_021257914.1">
    <property type="nucleotide sequence ID" value="NZ_ATMT01000004.1"/>
</dbReference>
<sequence>MKIRIIGPCGSGKTYIAKELSRKYNTPYYELDNLVWNRTEVQRRNPVEVRDAKLMDILRQDSWIIEGVHYKWGMDTFRQADIIVIIKPNKLATQYRVVRRFIRTRLRVESSNYKQTLHNLYTMLFVWNKDYYSVSLPAIMNLTDAYSDKRVVIARNRDLHAIMEERLNNREGIHQ</sequence>
<evidence type="ECO:0000313" key="2">
    <source>
        <dbReference type="Proteomes" id="UP000015344"/>
    </source>
</evidence>
<reference evidence="1 2" key="1">
    <citation type="submission" date="2013-05" db="EMBL/GenBank/DDBJ databases">
        <authorList>
            <person name="Strain E.A."/>
            <person name="Brown E."/>
            <person name="Allard M.W."/>
            <person name="Luo Y.L."/>
        </authorList>
    </citation>
    <scope>NUCLEOTIDE SEQUENCE [LARGE SCALE GENOMIC DNA]</scope>
    <source>
        <strain evidence="1 2">TS-15</strain>
    </source>
</reference>
<name>S9SWQ8_PAEAL</name>
<dbReference type="AlphaFoldDB" id="S9SWQ8"/>
<dbReference type="PANTHER" id="PTHR37816:SF2">
    <property type="entry name" value="DNA TOPOLOGY MODULATION PROTEIN FLAR-RELATED PROTEIN"/>
    <property type="match status" value="1"/>
</dbReference>
<dbReference type="Pfam" id="PF13238">
    <property type="entry name" value="AAA_18"/>
    <property type="match status" value="1"/>
</dbReference>
<dbReference type="eggNOG" id="COG0563">
    <property type="taxonomic scope" value="Bacteria"/>
</dbReference>
<dbReference type="SUPFAM" id="SSF52540">
    <property type="entry name" value="P-loop containing nucleoside triphosphate hydrolases"/>
    <property type="match status" value="1"/>
</dbReference>
<accession>S9SWQ8</accession>
<dbReference type="InterPro" id="IPR027417">
    <property type="entry name" value="P-loop_NTPase"/>
</dbReference>